<dbReference type="FunFam" id="3.40.50.720:FF:000084">
    <property type="entry name" value="Short-chain dehydrogenase reductase"/>
    <property type="match status" value="1"/>
</dbReference>
<keyword evidence="2" id="KW-0560">Oxidoreductase</keyword>
<dbReference type="InterPro" id="IPR002347">
    <property type="entry name" value="SDR_fam"/>
</dbReference>
<comment type="similarity">
    <text evidence="1">Belongs to the short-chain dehydrogenases/reductases (SDR) family.</text>
</comment>
<evidence type="ECO:0000256" key="1">
    <source>
        <dbReference type="ARBA" id="ARBA00006484"/>
    </source>
</evidence>
<sequence>MKLRDKVCIITGGAMGIGAAVAATFRKEGAYVFICDMNREAGEALAKELAPQPAEAGGAEFAFLDISKEANWQQVMDTIRGSRGRLDVLVNNAGINIRKDIEEMPEADLDTMLSVNIKGPFMGIKHALPLMRNSGGGSILNMVSICGLVGHKFTNETYTMCKGALTLLTKSIASRYAKDNVRCNSIHPSTVDTPGLQKVLTDPVLREQRYGEIPLGRLATSEDVAQAFLYLASEEASFLNGVNLPVDGGLTAY</sequence>
<dbReference type="OrthoDB" id="1999550at2"/>
<accession>A0A1Y1S2E6</accession>
<evidence type="ECO:0000256" key="2">
    <source>
        <dbReference type="ARBA" id="ARBA00023002"/>
    </source>
</evidence>
<dbReference type="PANTHER" id="PTHR42760:SF115">
    <property type="entry name" value="3-OXOACYL-[ACYL-CARRIER-PROTEIN] REDUCTASE FABG"/>
    <property type="match status" value="1"/>
</dbReference>
<dbReference type="Gene3D" id="3.40.50.720">
    <property type="entry name" value="NAD(P)-binding Rossmann-like Domain"/>
    <property type="match status" value="1"/>
</dbReference>
<dbReference type="AlphaFoldDB" id="A0A1Y1S2E6"/>
<dbReference type="RefSeq" id="WP_083048149.1">
    <property type="nucleotide sequence ID" value="NZ_MWQY01000002.1"/>
</dbReference>
<protein>
    <submittedName>
        <fullName evidence="3">Cyclopentanol dehydrogenase</fullName>
    </submittedName>
</protein>
<dbReference type="EMBL" id="MWQY01000002">
    <property type="protein sequence ID" value="ORC37968.1"/>
    <property type="molecule type" value="Genomic_DNA"/>
</dbReference>
<comment type="caution">
    <text evidence="3">The sequence shown here is derived from an EMBL/GenBank/DDBJ whole genome shotgun (WGS) entry which is preliminary data.</text>
</comment>
<dbReference type="PRINTS" id="PR00080">
    <property type="entry name" value="SDRFAMILY"/>
</dbReference>
<dbReference type="NCBIfam" id="NF005559">
    <property type="entry name" value="PRK07231.1"/>
    <property type="match status" value="1"/>
</dbReference>
<dbReference type="STRING" id="1963862.B4O97_02935"/>
<dbReference type="Pfam" id="PF13561">
    <property type="entry name" value="adh_short_C2"/>
    <property type="match status" value="1"/>
</dbReference>
<dbReference type="InterPro" id="IPR036291">
    <property type="entry name" value="NAD(P)-bd_dom_sf"/>
</dbReference>
<evidence type="ECO:0000313" key="3">
    <source>
        <dbReference type="EMBL" id="ORC37968.1"/>
    </source>
</evidence>
<proteinExistence type="inferred from homology"/>
<keyword evidence="4" id="KW-1185">Reference proteome</keyword>
<evidence type="ECO:0000313" key="4">
    <source>
        <dbReference type="Proteomes" id="UP000192343"/>
    </source>
</evidence>
<gene>
    <name evidence="3" type="ORF">B4O97_02935</name>
</gene>
<dbReference type="Proteomes" id="UP000192343">
    <property type="component" value="Unassembled WGS sequence"/>
</dbReference>
<organism evidence="3 4">
    <name type="scientific">Marispirochaeta aestuarii</name>
    <dbReference type="NCBI Taxonomy" id="1963862"/>
    <lineage>
        <taxon>Bacteria</taxon>
        <taxon>Pseudomonadati</taxon>
        <taxon>Spirochaetota</taxon>
        <taxon>Spirochaetia</taxon>
        <taxon>Spirochaetales</taxon>
        <taxon>Spirochaetaceae</taxon>
        <taxon>Marispirochaeta</taxon>
    </lineage>
</organism>
<reference evidence="3 4" key="1">
    <citation type="submission" date="2017-03" db="EMBL/GenBank/DDBJ databases">
        <title>Draft Genome sequence of Marispirochaeta sp. strain JC444.</title>
        <authorList>
            <person name="Shivani Y."/>
            <person name="Subhash Y."/>
            <person name="Sasikala C."/>
            <person name="Ramana C."/>
        </authorList>
    </citation>
    <scope>NUCLEOTIDE SEQUENCE [LARGE SCALE GENOMIC DNA]</scope>
    <source>
        <strain evidence="3 4">JC444</strain>
    </source>
</reference>
<dbReference type="GO" id="GO:0016616">
    <property type="term" value="F:oxidoreductase activity, acting on the CH-OH group of donors, NAD or NADP as acceptor"/>
    <property type="evidence" value="ECO:0007669"/>
    <property type="project" value="TreeGrafter"/>
</dbReference>
<name>A0A1Y1S2E6_9SPIO</name>
<dbReference type="PROSITE" id="PS00061">
    <property type="entry name" value="ADH_SHORT"/>
    <property type="match status" value="1"/>
</dbReference>
<dbReference type="PRINTS" id="PR00081">
    <property type="entry name" value="GDHRDH"/>
</dbReference>
<dbReference type="PANTHER" id="PTHR42760">
    <property type="entry name" value="SHORT-CHAIN DEHYDROGENASES/REDUCTASES FAMILY MEMBER"/>
    <property type="match status" value="1"/>
</dbReference>
<dbReference type="InterPro" id="IPR020904">
    <property type="entry name" value="Sc_DH/Rdtase_CS"/>
</dbReference>
<dbReference type="SUPFAM" id="SSF51735">
    <property type="entry name" value="NAD(P)-binding Rossmann-fold domains"/>
    <property type="match status" value="1"/>
</dbReference>